<dbReference type="Proteomes" id="UP001176940">
    <property type="component" value="Unassembled WGS sequence"/>
</dbReference>
<evidence type="ECO:0000256" key="4">
    <source>
        <dbReference type="ARBA" id="ARBA00022737"/>
    </source>
</evidence>
<evidence type="ECO:0000256" key="2">
    <source>
        <dbReference type="ARBA" id="ARBA00009646"/>
    </source>
</evidence>
<protein>
    <recommendedName>
        <fullName evidence="5">Beta/gamma crystallin 'Greek key' domain-containing protein</fullName>
    </recommendedName>
</protein>
<name>A0ABN9L119_9NEOB</name>
<keyword evidence="7" id="KW-1185">Reference proteome</keyword>
<sequence>MGRHVPTSPLYLIVKRWIAFESANFLGRQMLLDPQQILNWSQFSGWKAIGSLRPLKQPSVYFMIKNRDNDKYLTVTGKLADSRATFVSVSPRNGQTTQIWYFCRGFLKSKANDSCLDVIGGKNIPGSKVSLWSEHGKTRQKWKIDKGGTISSYISDDLVLDLKGGIYYDKNYIVVNRVQDNALTQKWDIELL</sequence>
<dbReference type="SUPFAM" id="SSF50370">
    <property type="entry name" value="Ricin B-like lectins"/>
    <property type="match status" value="1"/>
</dbReference>
<accession>A0ABN9L119</accession>
<evidence type="ECO:0000259" key="5">
    <source>
        <dbReference type="PROSITE" id="PS50915"/>
    </source>
</evidence>
<keyword evidence="3" id="KW-0273">Eye lens protein</keyword>
<dbReference type="PANTHER" id="PTHR11818:SF38">
    <property type="entry name" value="VERY LARGE A-KINASE ANCHOR PROTEIN"/>
    <property type="match status" value="1"/>
</dbReference>
<dbReference type="EMBL" id="CAUEEQ010006824">
    <property type="protein sequence ID" value="CAJ0930588.1"/>
    <property type="molecule type" value="Genomic_DNA"/>
</dbReference>
<dbReference type="Gene3D" id="2.80.10.50">
    <property type="match status" value="1"/>
</dbReference>
<evidence type="ECO:0000313" key="6">
    <source>
        <dbReference type="EMBL" id="CAJ0930588.1"/>
    </source>
</evidence>
<comment type="caution">
    <text evidence="6">The sequence shown here is derived from an EMBL/GenBank/DDBJ whole genome shotgun (WGS) entry which is preliminary data.</text>
</comment>
<dbReference type="PROSITE" id="PS50231">
    <property type="entry name" value="RICIN_B_LECTIN"/>
    <property type="match status" value="1"/>
</dbReference>
<dbReference type="Gene3D" id="2.60.20.10">
    <property type="entry name" value="Crystallins"/>
    <property type="match status" value="1"/>
</dbReference>
<dbReference type="SMART" id="SM00458">
    <property type="entry name" value="RICIN"/>
    <property type="match status" value="1"/>
</dbReference>
<dbReference type="SUPFAM" id="SSF49695">
    <property type="entry name" value="gamma-Crystallin-like"/>
    <property type="match status" value="1"/>
</dbReference>
<reference evidence="6" key="1">
    <citation type="submission" date="2023-07" db="EMBL/GenBank/DDBJ databases">
        <authorList>
            <person name="Stuckert A."/>
        </authorList>
    </citation>
    <scope>NUCLEOTIDE SEQUENCE</scope>
</reference>
<dbReference type="InterPro" id="IPR001064">
    <property type="entry name" value="Beta/gamma_crystallin"/>
</dbReference>
<keyword evidence="4" id="KW-0677">Repeat</keyword>
<feature type="domain" description="Beta/gamma crystallin 'Greek key'" evidence="5">
    <location>
        <begin position="15"/>
        <end position="56"/>
    </location>
</feature>
<dbReference type="PANTHER" id="PTHR11818">
    <property type="entry name" value="BETA/GAMMA CRYSTALLIN"/>
    <property type="match status" value="1"/>
</dbReference>
<gene>
    <name evidence="6" type="ORF">RIMI_LOCUS4291338</name>
</gene>
<dbReference type="Pfam" id="PF00030">
    <property type="entry name" value="Crystall"/>
    <property type="match status" value="1"/>
</dbReference>
<evidence type="ECO:0000256" key="1">
    <source>
        <dbReference type="ARBA" id="ARBA00003689"/>
    </source>
</evidence>
<dbReference type="InterPro" id="IPR000772">
    <property type="entry name" value="Ricin_B_lectin"/>
</dbReference>
<dbReference type="InterPro" id="IPR050252">
    <property type="entry name" value="Beta/Gamma-Crystallin"/>
</dbReference>
<dbReference type="PROSITE" id="PS50915">
    <property type="entry name" value="CRYSTALLIN_BETA_GAMMA"/>
    <property type="match status" value="1"/>
</dbReference>
<organism evidence="6 7">
    <name type="scientific">Ranitomeya imitator</name>
    <name type="common">mimic poison frog</name>
    <dbReference type="NCBI Taxonomy" id="111125"/>
    <lineage>
        <taxon>Eukaryota</taxon>
        <taxon>Metazoa</taxon>
        <taxon>Chordata</taxon>
        <taxon>Craniata</taxon>
        <taxon>Vertebrata</taxon>
        <taxon>Euteleostomi</taxon>
        <taxon>Amphibia</taxon>
        <taxon>Batrachia</taxon>
        <taxon>Anura</taxon>
        <taxon>Neobatrachia</taxon>
        <taxon>Hyloidea</taxon>
        <taxon>Dendrobatidae</taxon>
        <taxon>Dendrobatinae</taxon>
        <taxon>Ranitomeya</taxon>
    </lineage>
</organism>
<evidence type="ECO:0000313" key="7">
    <source>
        <dbReference type="Proteomes" id="UP001176940"/>
    </source>
</evidence>
<dbReference type="InterPro" id="IPR035992">
    <property type="entry name" value="Ricin_B-like_lectins"/>
</dbReference>
<proteinExistence type="inferred from homology"/>
<comment type="similarity">
    <text evidence="2">Belongs to the beta/gamma-crystallin family.</text>
</comment>
<dbReference type="Pfam" id="PF00652">
    <property type="entry name" value="Ricin_B_lectin"/>
    <property type="match status" value="1"/>
</dbReference>
<comment type="function">
    <text evidence="1">Crystallins are the dominant structural components of the vertebrate eye lens.</text>
</comment>
<dbReference type="InterPro" id="IPR011024">
    <property type="entry name" value="G_crystallin-like"/>
</dbReference>
<evidence type="ECO:0000256" key="3">
    <source>
        <dbReference type="ARBA" id="ARBA00022613"/>
    </source>
</evidence>